<evidence type="ECO:0000259" key="7">
    <source>
        <dbReference type="PROSITE" id="PS50847"/>
    </source>
</evidence>
<accession>F9PB74</accession>
<gene>
    <name evidence="8" type="ORF">HMPREF1124_1094</name>
</gene>
<evidence type="ECO:0000313" key="9">
    <source>
        <dbReference type="Proteomes" id="UP000003399"/>
    </source>
</evidence>
<dbReference type="EMBL" id="AFUQ01000001">
    <property type="protein sequence ID" value="EGV15599.1"/>
    <property type="molecule type" value="Genomic_DNA"/>
</dbReference>
<dbReference type="InterPro" id="IPR027579">
    <property type="entry name" value="SSSPR51_Rpt"/>
</dbReference>
<feature type="region of interest" description="Disordered" evidence="5">
    <location>
        <begin position="474"/>
        <end position="619"/>
    </location>
</feature>
<evidence type="ECO:0000256" key="1">
    <source>
        <dbReference type="ARBA" id="ARBA00022512"/>
    </source>
</evidence>
<dbReference type="Pfam" id="PF00746">
    <property type="entry name" value="Gram_pos_anchor"/>
    <property type="match status" value="1"/>
</dbReference>
<dbReference type="Pfam" id="PF18877">
    <property type="entry name" value="SSSPR-51"/>
    <property type="match status" value="1"/>
</dbReference>
<keyword evidence="3 6" id="KW-0732">Signal</keyword>
<name>F9PB74_9STRE</name>
<dbReference type="NCBIfam" id="TIGR01167">
    <property type="entry name" value="LPXTG_anchor"/>
    <property type="match status" value="1"/>
</dbReference>
<feature type="domain" description="Gram-positive cocci surface proteins LPxTG" evidence="7">
    <location>
        <begin position="610"/>
        <end position="641"/>
    </location>
</feature>
<sequence>MKNQKRFGKLLITLLSTGVLLAALQSQEIITAEETTTAEQISTTNAEATTTGEAVTTTETPAREAREVAAEVTGTIKNHDIKYYEYYTDVDLSFSLTEDDVKEGDYVTVTLENVAILNQLNGKDVTYEGKTIGKISIVSFENVNKARQGSNDTAQMRQAELESTRATLKITFTKAIEAEKPDVLKQVKFQITSDNAYNGAVIANKDYTLNQVIKVGSSSVTSTVDIPKVEQFATETNSINFTPSGNTIKFKADGSYETTTQFQVRGSEGMKVGSTVELEFNDASGIEWKTSGDTALKVGDTFTSRFILPVYSTYEVNEYGAYVFPTGVEPTFKVTSITDKKITFEMISGDVPKELGVFFGVGQNRINIIDKSKIDLEKMQYDVSKVATATIDGKNSKGIYIYRIINDSAGAQLVLDTLVTDYKDIDTKENLKPQDKGWKDPATIDGYEFVKTEKDREGNRIHWYKKVEQTTTTTTSTTTTTTTTTTEEPSTTSTTTTTTTTEEPSTTSTTTTTTTTEEPSTTSTTTTTTTTEEPSTTSTTTTTTEEPRTTSTTTTTEEPTTTTTTEKSTTTTTTVETTPGKSSEETPSGKTTEETKSETTSTTSESKKELPNTGSKESLFTTGVALLVAGLGVLGLKKQDN</sequence>
<dbReference type="AlphaFoldDB" id="F9PB74"/>
<evidence type="ECO:0000256" key="2">
    <source>
        <dbReference type="ARBA" id="ARBA00022525"/>
    </source>
</evidence>
<dbReference type="Proteomes" id="UP000003399">
    <property type="component" value="Unassembled WGS sequence"/>
</dbReference>
<dbReference type="PATRIC" id="fig|997830.4.peg.576"/>
<evidence type="ECO:0000256" key="3">
    <source>
        <dbReference type="ARBA" id="ARBA00022729"/>
    </source>
</evidence>
<evidence type="ECO:0000313" key="8">
    <source>
        <dbReference type="EMBL" id="EGV15599.1"/>
    </source>
</evidence>
<proteinExistence type="predicted"/>
<keyword evidence="2" id="KW-0964">Secreted</keyword>
<evidence type="ECO:0000256" key="4">
    <source>
        <dbReference type="ARBA" id="ARBA00023088"/>
    </source>
</evidence>
<evidence type="ECO:0000256" key="5">
    <source>
        <dbReference type="SAM" id="MobiDB-lite"/>
    </source>
</evidence>
<feature type="compositionally biased region" description="Low complexity" evidence="5">
    <location>
        <begin position="474"/>
        <end position="590"/>
    </location>
</feature>
<keyword evidence="4" id="KW-0572">Peptidoglycan-anchor</keyword>
<dbReference type="NCBIfam" id="TIGR04308">
    <property type="entry name" value="repeat_SSSPR51"/>
    <property type="match status" value="1"/>
</dbReference>
<feature type="signal peptide" evidence="6">
    <location>
        <begin position="1"/>
        <end position="22"/>
    </location>
</feature>
<comment type="caution">
    <text evidence="8">The sequence shown here is derived from an EMBL/GenBank/DDBJ whole genome shotgun (WGS) entry which is preliminary data.</text>
</comment>
<feature type="region of interest" description="Disordered" evidence="5">
    <location>
        <begin position="38"/>
        <end position="59"/>
    </location>
</feature>
<keyword evidence="1" id="KW-0134">Cell wall</keyword>
<organism evidence="8 9">
    <name type="scientific">Streptococcus infantis X</name>
    <dbReference type="NCBI Taxonomy" id="997830"/>
    <lineage>
        <taxon>Bacteria</taxon>
        <taxon>Bacillati</taxon>
        <taxon>Bacillota</taxon>
        <taxon>Bacilli</taxon>
        <taxon>Lactobacillales</taxon>
        <taxon>Streptococcaceae</taxon>
        <taxon>Streptococcus</taxon>
    </lineage>
</organism>
<dbReference type="PROSITE" id="PS50847">
    <property type="entry name" value="GRAM_POS_ANCHORING"/>
    <property type="match status" value="1"/>
</dbReference>
<feature type="chain" id="PRO_5039328686" evidence="6">
    <location>
        <begin position="23"/>
        <end position="641"/>
    </location>
</feature>
<protein>
    <submittedName>
        <fullName evidence="8">Gram positive anchor</fullName>
    </submittedName>
</protein>
<dbReference type="InterPro" id="IPR019931">
    <property type="entry name" value="LPXTG_anchor"/>
</dbReference>
<reference evidence="8 9" key="1">
    <citation type="submission" date="2011-07" db="EMBL/GenBank/DDBJ databases">
        <authorList>
            <person name="Harkins D.M."/>
            <person name="Madupu R."/>
            <person name="Durkin A.S."/>
            <person name="Torralba M."/>
            <person name="Methe B."/>
            <person name="Sutton G.G."/>
            <person name="Nelson K.E."/>
        </authorList>
    </citation>
    <scope>NUCLEOTIDE SEQUENCE [LARGE SCALE GENOMIC DNA]</scope>
    <source>
        <strain evidence="8 9">X</strain>
    </source>
</reference>
<evidence type="ECO:0000256" key="6">
    <source>
        <dbReference type="SAM" id="SignalP"/>
    </source>
</evidence>
<dbReference type="eggNOG" id="COG4932">
    <property type="taxonomic scope" value="Bacteria"/>
</dbReference>